<gene>
    <name evidence="1" type="ORF">S12H4_40123</name>
</gene>
<evidence type="ECO:0000313" key="1">
    <source>
        <dbReference type="EMBL" id="GAI90546.1"/>
    </source>
</evidence>
<proteinExistence type="predicted"/>
<dbReference type="AlphaFoldDB" id="X1TGR3"/>
<reference evidence="1" key="1">
    <citation type="journal article" date="2014" name="Front. Microbiol.">
        <title>High frequency of phylogenetically diverse reductive dehalogenase-homologous genes in deep subseafloor sedimentary metagenomes.</title>
        <authorList>
            <person name="Kawai M."/>
            <person name="Futagami T."/>
            <person name="Toyoda A."/>
            <person name="Takaki Y."/>
            <person name="Nishi S."/>
            <person name="Hori S."/>
            <person name="Arai W."/>
            <person name="Tsubouchi T."/>
            <person name="Morono Y."/>
            <person name="Uchiyama I."/>
            <person name="Ito T."/>
            <person name="Fujiyama A."/>
            <person name="Inagaki F."/>
            <person name="Takami H."/>
        </authorList>
    </citation>
    <scope>NUCLEOTIDE SEQUENCE</scope>
    <source>
        <strain evidence="1">Expedition CK06-06</strain>
    </source>
</reference>
<comment type="caution">
    <text evidence="1">The sequence shown here is derived from an EMBL/GenBank/DDBJ whole genome shotgun (WGS) entry which is preliminary data.</text>
</comment>
<organism evidence="1">
    <name type="scientific">marine sediment metagenome</name>
    <dbReference type="NCBI Taxonomy" id="412755"/>
    <lineage>
        <taxon>unclassified sequences</taxon>
        <taxon>metagenomes</taxon>
        <taxon>ecological metagenomes</taxon>
    </lineage>
</organism>
<dbReference type="EMBL" id="BARW01024320">
    <property type="protein sequence ID" value="GAI90546.1"/>
    <property type="molecule type" value="Genomic_DNA"/>
</dbReference>
<name>X1TGR3_9ZZZZ</name>
<protein>
    <submittedName>
        <fullName evidence="1">Uncharacterized protein</fullName>
    </submittedName>
</protein>
<accession>X1TGR3</accession>
<sequence length="41" mass="4449">MAKAHRQAHVVPEMVVGVVTQGSLDPVLEVRLAAKRVRVNS</sequence>